<feature type="domain" description="Bacterial sugar transferase" evidence="8">
    <location>
        <begin position="234"/>
        <end position="421"/>
    </location>
</feature>
<keyword evidence="4 7" id="KW-0812">Transmembrane</keyword>
<proteinExistence type="inferred from homology"/>
<evidence type="ECO:0000313" key="9">
    <source>
        <dbReference type="EMBL" id="QIS07406.1"/>
    </source>
</evidence>
<keyword evidence="6 7" id="KW-0472">Membrane</keyword>
<comment type="similarity">
    <text evidence="2">Belongs to the bacterial sugar transferase family.</text>
</comment>
<dbReference type="GO" id="GO:0016020">
    <property type="term" value="C:membrane"/>
    <property type="evidence" value="ECO:0007669"/>
    <property type="project" value="UniProtKB-SubCell"/>
</dbReference>
<reference evidence="9 10" key="1">
    <citation type="journal article" date="2019" name="ACS Chem. Biol.">
        <title>Identification and Mobilization of a Cryptic Antibiotic Biosynthesis Gene Locus from a Human-Pathogenic Nocardia Isolate.</title>
        <authorList>
            <person name="Herisse M."/>
            <person name="Ishida K."/>
            <person name="Porter J.L."/>
            <person name="Howden B."/>
            <person name="Hertweck C."/>
            <person name="Stinear T.P."/>
            <person name="Pidot S.J."/>
        </authorList>
    </citation>
    <scope>NUCLEOTIDE SEQUENCE [LARGE SCALE GENOMIC DNA]</scope>
    <source>
        <strain evidence="9 10">AUSMDU00024985</strain>
    </source>
</reference>
<protein>
    <submittedName>
        <fullName evidence="9">Exopolysaccharide biosynthesis polyprenyl glycosylphosphotransferase</fullName>
    </submittedName>
</protein>
<gene>
    <name evidence="9" type="ORF">F5X71_13755</name>
</gene>
<evidence type="ECO:0000256" key="7">
    <source>
        <dbReference type="SAM" id="Phobius"/>
    </source>
</evidence>
<sequence>MCGSGVVVDPPAVTRRGRRSGHVADLPAADFAVLGAALLYLFSLVAIAALLFPLDTTRDYVALALPVGLLGLLGTRALWGRPTRRGATTHRAPTAVLVVGQPTAARAVAAAFAADPASNYQVIGICTPAPTCACSGGGTGSARHQLPVVGDLRSVTEAVYRTRADAVVLTGGDLCTPDEFRRLAWDLEELGAELLLATGLIDVARDRVTSRSVSNMTVLHVARPRHPLARARSKTVFDLCFAGLALLTIAPTLLVIGLLIKLTSPGPVFYRSERIGMHGKPFAMLKFRSMYVDADDHVGALIDAAGGNPVFFKLEHDPRVTPIGRILRKYSLDELPQFLNVLRREMSVVGPRPQVRREVDAYDDAMRRRLLVKPGITGLWQVSGRSDLSLEQSMRLDVSYVDNWSMRLDLTILAKTIRTVARGDGAY</sequence>
<feature type="transmembrane region" description="Helical" evidence="7">
    <location>
        <begin position="235"/>
        <end position="260"/>
    </location>
</feature>
<comment type="subcellular location">
    <subcellularLocation>
        <location evidence="1">Membrane</location>
        <topology evidence="1">Multi-pass membrane protein</topology>
    </subcellularLocation>
</comment>
<evidence type="ECO:0000259" key="8">
    <source>
        <dbReference type="Pfam" id="PF02397"/>
    </source>
</evidence>
<dbReference type="Gene3D" id="3.40.50.720">
    <property type="entry name" value="NAD(P)-binding Rossmann-like Domain"/>
    <property type="match status" value="1"/>
</dbReference>
<evidence type="ECO:0000256" key="6">
    <source>
        <dbReference type="ARBA" id="ARBA00023136"/>
    </source>
</evidence>
<accession>A0A6G9Y2V1</accession>
<name>A0A6G9Y2V1_NOCBR</name>
<dbReference type="Proteomes" id="UP000501705">
    <property type="component" value="Chromosome"/>
</dbReference>
<evidence type="ECO:0000313" key="10">
    <source>
        <dbReference type="Proteomes" id="UP000501705"/>
    </source>
</evidence>
<evidence type="ECO:0000256" key="5">
    <source>
        <dbReference type="ARBA" id="ARBA00022989"/>
    </source>
</evidence>
<organism evidence="9 10">
    <name type="scientific">Nocardia brasiliensis</name>
    <dbReference type="NCBI Taxonomy" id="37326"/>
    <lineage>
        <taxon>Bacteria</taxon>
        <taxon>Bacillati</taxon>
        <taxon>Actinomycetota</taxon>
        <taxon>Actinomycetes</taxon>
        <taxon>Mycobacteriales</taxon>
        <taxon>Nocardiaceae</taxon>
        <taxon>Nocardia</taxon>
    </lineage>
</organism>
<evidence type="ECO:0000256" key="1">
    <source>
        <dbReference type="ARBA" id="ARBA00004141"/>
    </source>
</evidence>
<evidence type="ECO:0000256" key="3">
    <source>
        <dbReference type="ARBA" id="ARBA00022679"/>
    </source>
</evidence>
<dbReference type="GO" id="GO:0016780">
    <property type="term" value="F:phosphotransferase activity, for other substituted phosphate groups"/>
    <property type="evidence" value="ECO:0007669"/>
    <property type="project" value="TreeGrafter"/>
</dbReference>
<evidence type="ECO:0000256" key="4">
    <source>
        <dbReference type="ARBA" id="ARBA00022692"/>
    </source>
</evidence>
<dbReference type="AlphaFoldDB" id="A0A6G9Y2V1"/>
<dbReference type="PANTHER" id="PTHR30576:SF10">
    <property type="entry name" value="SLL5057 PROTEIN"/>
    <property type="match status" value="1"/>
</dbReference>
<dbReference type="InterPro" id="IPR017475">
    <property type="entry name" value="EPS_sugar_tfrase"/>
</dbReference>
<dbReference type="PANTHER" id="PTHR30576">
    <property type="entry name" value="COLANIC BIOSYNTHESIS UDP-GLUCOSE LIPID CARRIER TRANSFERASE"/>
    <property type="match status" value="1"/>
</dbReference>
<dbReference type="EMBL" id="CP046171">
    <property type="protein sequence ID" value="QIS07406.1"/>
    <property type="molecule type" value="Genomic_DNA"/>
</dbReference>
<keyword evidence="5 7" id="KW-1133">Transmembrane helix</keyword>
<keyword evidence="3 9" id="KW-0808">Transferase</keyword>
<dbReference type="NCBIfam" id="TIGR03025">
    <property type="entry name" value="EPS_sugtrans"/>
    <property type="match status" value="1"/>
</dbReference>
<evidence type="ECO:0000256" key="2">
    <source>
        <dbReference type="ARBA" id="ARBA00006464"/>
    </source>
</evidence>
<dbReference type="InterPro" id="IPR003362">
    <property type="entry name" value="Bact_transf"/>
</dbReference>
<feature type="transmembrane region" description="Helical" evidence="7">
    <location>
        <begin position="28"/>
        <end position="54"/>
    </location>
</feature>
<dbReference type="Pfam" id="PF02397">
    <property type="entry name" value="Bac_transf"/>
    <property type="match status" value="1"/>
</dbReference>